<dbReference type="EMBL" id="JACGWO010000002">
    <property type="protein sequence ID" value="KAK4434937.1"/>
    <property type="molecule type" value="Genomic_DNA"/>
</dbReference>
<dbReference type="Proteomes" id="UP001293254">
    <property type="component" value="Unassembled WGS sequence"/>
</dbReference>
<reference evidence="1" key="1">
    <citation type="submission" date="2020-06" db="EMBL/GenBank/DDBJ databases">
        <authorList>
            <person name="Li T."/>
            <person name="Hu X."/>
            <person name="Zhang T."/>
            <person name="Song X."/>
            <person name="Zhang H."/>
            <person name="Dai N."/>
            <person name="Sheng W."/>
            <person name="Hou X."/>
            <person name="Wei L."/>
        </authorList>
    </citation>
    <scope>NUCLEOTIDE SEQUENCE</scope>
    <source>
        <strain evidence="1">3651</strain>
        <tissue evidence="1">Leaf</tissue>
    </source>
</reference>
<reference evidence="1" key="2">
    <citation type="journal article" date="2024" name="Plant">
        <title>Genomic evolution and insights into agronomic trait innovations of Sesamum species.</title>
        <authorList>
            <person name="Miao H."/>
            <person name="Wang L."/>
            <person name="Qu L."/>
            <person name="Liu H."/>
            <person name="Sun Y."/>
            <person name="Le M."/>
            <person name="Wang Q."/>
            <person name="Wei S."/>
            <person name="Zheng Y."/>
            <person name="Lin W."/>
            <person name="Duan Y."/>
            <person name="Cao H."/>
            <person name="Xiong S."/>
            <person name="Wang X."/>
            <person name="Wei L."/>
            <person name="Li C."/>
            <person name="Ma Q."/>
            <person name="Ju M."/>
            <person name="Zhao R."/>
            <person name="Li G."/>
            <person name="Mu C."/>
            <person name="Tian Q."/>
            <person name="Mei H."/>
            <person name="Zhang T."/>
            <person name="Gao T."/>
            <person name="Zhang H."/>
        </authorList>
    </citation>
    <scope>NUCLEOTIDE SEQUENCE</scope>
    <source>
        <strain evidence="1">3651</strain>
    </source>
</reference>
<evidence type="ECO:0000313" key="1">
    <source>
        <dbReference type="EMBL" id="KAK4434937.1"/>
    </source>
</evidence>
<accession>A0AAE1YRN9</accession>
<dbReference type="AlphaFoldDB" id="A0AAE1YRN9"/>
<comment type="caution">
    <text evidence="1">The sequence shown here is derived from an EMBL/GenBank/DDBJ whole genome shotgun (WGS) entry which is preliminary data.</text>
</comment>
<protein>
    <submittedName>
        <fullName evidence="1">Uncharacterized protein</fullName>
    </submittedName>
</protein>
<gene>
    <name evidence="1" type="ORF">Salat_0656700</name>
</gene>
<organism evidence="1 2">
    <name type="scientific">Sesamum alatum</name>
    <dbReference type="NCBI Taxonomy" id="300844"/>
    <lineage>
        <taxon>Eukaryota</taxon>
        <taxon>Viridiplantae</taxon>
        <taxon>Streptophyta</taxon>
        <taxon>Embryophyta</taxon>
        <taxon>Tracheophyta</taxon>
        <taxon>Spermatophyta</taxon>
        <taxon>Magnoliopsida</taxon>
        <taxon>eudicotyledons</taxon>
        <taxon>Gunneridae</taxon>
        <taxon>Pentapetalae</taxon>
        <taxon>asterids</taxon>
        <taxon>lamiids</taxon>
        <taxon>Lamiales</taxon>
        <taxon>Pedaliaceae</taxon>
        <taxon>Sesamum</taxon>
    </lineage>
</organism>
<keyword evidence="2" id="KW-1185">Reference proteome</keyword>
<sequence length="133" mass="13969">MVGAICWRSLSSSLRNAAIRGSLREGGSGCFIRGSIGGFTGSCLFWGKGICSPDRDFSPFMVSITLSAALAPFFATSSNRSLISSIVWCGCLDGFFEGLVVSPLRASLPLASSSYLLVLVRSSLVILPPAPRS</sequence>
<proteinExistence type="predicted"/>
<evidence type="ECO:0000313" key="2">
    <source>
        <dbReference type="Proteomes" id="UP001293254"/>
    </source>
</evidence>
<name>A0AAE1YRN9_9LAMI</name>